<reference evidence="1" key="1">
    <citation type="journal article" date="2014" name="Int. J. Syst. Evol. Microbiol.">
        <title>Complete genome sequence of Corynebacterium casei LMG S-19264T (=DSM 44701T), isolated from a smear-ripened cheese.</title>
        <authorList>
            <consortium name="US DOE Joint Genome Institute (JGI-PGF)"/>
            <person name="Walter F."/>
            <person name="Albersmeier A."/>
            <person name="Kalinowski J."/>
            <person name="Ruckert C."/>
        </authorList>
    </citation>
    <scope>NUCLEOTIDE SEQUENCE</scope>
    <source>
        <strain evidence="1">JCM 12862</strain>
    </source>
</reference>
<proteinExistence type="predicted"/>
<dbReference type="InterPro" id="IPR008928">
    <property type="entry name" value="6-hairpin_glycosidase_sf"/>
</dbReference>
<sequence>MLKAYKENPLAWGDDYNLPYSGNSIPDLIDEVKWGMDYLLKL</sequence>
<reference evidence="1" key="2">
    <citation type="submission" date="2020-09" db="EMBL/GenBank/DDBJ databases">
        <authorList>
            <person name="Sun Q."/>
            <person name="Ohkuma M."/>
        </authorList>
    </citation>
    <scope>NUCLEOTIDE SEQUENCE</scope>
    <source>
        <strain evidence="1">JCM 12862</strain>
    </source>
</reference>
<dbReference type="EMBL" id="BMNR01000003">
    <property type="protein sequence ID" value="GGK22298.1"/>
    <property type="molecule type" value="Genomic_DNA"/>
</dbReference>
<dbReference type="GO" id="GO:0005975">
    <property type="term" value="P:carbohydrate metabolic process"/>
    <property type="evidence" value="ECO:0007669"/>
    <property type="project" value="InterPro"/>
</dbReference>
<dbReference type="Proteomes" id="UP000612329">
    <property type="component" value="Unassembled WGS sequence"/>
</dbReference>
<comment type="caution">
    <text evidence="1">The sequence shown here is derived from an EMBL/GenBank/DDBJ whole genome shotgun (WGS) entry which is preliminary data.</text>
</comment>
<name>A0A8J3BHP4_9FLAO</name>
<dbReference type="Gene3D" id="1.50.10.10">
    <property type="match status" value="1"/>
</dbReference>
<dbReference type="InterPro" id="IPR012341">
    <property type="entry name" value="6hp_glycosidase-like_sf"/>
</dbReference>
<accession>A0A8J3BHP4</accession>
<evidence type="ECO:0000313" key="1">
    <source>
        <dbReference type="EMBL" id="GGK22298.1"/>
    </source>
</evidence>
<organism evidence="1 2">
    <name type="scientific">Yeosuana aromativorans</name>
    <dbReference type="NCBI Taxonomy" id="288019"/>
    <lineage>
        <taxon>Bacteria</taxon>
        <taxon>Pseudomonadati</taxon>
        <taxon>Bacteroidota</taxon>
        <taxon>Flavobacteriia</taxon>
        <taxon>Flavobacteriales</taxon>
        <taxon>Flavobacteriaceae</taxon>
        <taxon>Yeosuana</taxon>
    </lineage>
</organism>
<keyword evidence="2" id="KW-1185">Reference proteome</keyword>
<gene>
    <name evidence="1" type="ORF">GCM10007962_15570</name>
</gene>
<evidence type="ECO:0000313" key="2">
    <source>
        <dbReference type="Proteomes" id="UP000612329"/>
    </source>
</evidence>
<evidence type="ECO:0008006" key="3">
    <source>
        <dbReference type="Google" id="ProtNLM"/>
    </source>
</evidence>
<dbReference type="SUPFAM" id="SSF48208">
    <property type="entry name" value="Six-hairpin glycosidases"/>
    <property type="match status" value="1"/>
</dbReference>
<dbReference type="AlphaFoldDB" id="A0A8J3BHP4"/>
<protein>
    <recommendedName>
        <fullName evidence="3">Cellulase</fullName>
    </recommendedName>
</protein>